<dbReference type="RefSeq" id="WP_364455364.1">
    <property type="nucleotide sequence ID" value="NZ_JBFARM010000008.1"/>
</dbReference>
<evidence type="ECO:0000313" key="1">
    <source>
        <dbReference type="EMBL" id="MEV4289349.1"/>
    </source>
</evidence>
<keyword evidence="2" id="KW-1185">Reference proteome</keyword>
<accession>A0ABV3HAH7</accession>
<proteinExistence type="predicted"/>
<evidence type="ECO:0000313" key="2">
    <source>
        <dbReference type="Proteomes" id="UP001552427"/>
    </source>
</evidence>
<gene>
    <name evidence="1" type="ORF">AB0K40_27940</name>
</gene>
<organism evidence="1 2">
    <name type="scientific">Nonomuraea bangladeshensis</name>
    <dbReference type="NCBI Taxonomy" id="404385"/>
    <lineage>
        <taxon>Bacteria</taxon>
        <taxon>Bacillati</taxon>
        <taxon>Actinomycetota</taxon>
        <taxon>Actinomycetes</taxon>
        <taxon>Streptosporangiales</taxon>
        <taxon>Streptosporangiaceae</taxon>
        <taxon>Nonomuraea</taxon>
    </lineage>
</organism>
<reference evidence="1 2" key="1">
    <citation type="submission" date="2024-06" db="EMBL/GenBank/DDBJ databases">
        <title>The Natural Products Discovery Center: Release of the First 8490 Sequenced Strains for Exploring Actinobacteria Biosynthetic Diversity.</title>
        <authorList>
            <person name="Kalkreuter E."/>
            <person name="Kautsar S.A."/>
            <person name="Yang D."/>
            <person name="Bader C.D."/>
            <person name="Teijaro C.N."/>
            <person name="Fluegel L."/>
            <person name="Davis C.M."/>
            <person name="Simpson J.R."/>
            <person name="Lauterbach L."/>
            <person name="Steele A.D."/>
            <person name="Gui C."/>
            <person name="Meng S."/>
            <person name="Li G."/>
            <person name="Viehrig K."/>
            <person name="Ye F."/>
            <person name="Su P."/>
            <person name="Kiefer A.F."/>
            <person name="Nichols A."/>
            <person name="Cepeda A.J."/>
            <person name="Yan W."/>
            <person name="Fan B."/>
            <person name="Jiang Y."/>
            <person name="Adhikari A."/>
            <person name="Zheng C.-J."/>
            <person name="Schuster L."/>
            <person name="Cowan T.M."/>
            <person name="Smanski M.J."/>
            <person name="Chevrette M.G."/>
            <person name="De Carvalho L.P.S."/>
            <person name="Shen B."/>
        </authorList>
    </citation>
    <scope>NUCLEOTIDE SEQUENCE [LARGE SCALE GENOMIC DNA]</scope>
    <source>
        <strain evidence="1 2">NPDC049574</strain>
    </source>
</reference>
<sequence>MTDDLEPPDLETLKALLSSLSLHRMGPPDEITAASAFLARPTAS</sequence>
<dbReference type="Proteomes" id="UP001552427">
    <property type="component" value="Unassembled WGS sequence"/>
</dbReference>
<comment type="caution">
    <text evidence="1">The sequence shown here is derived from an EMBL/GenBank/DDBJ whole genome shotgun (WGS) entry which is preliminary data.</text>
</comment>
<protein>
    <submittedName>
        <fullName evidence="1">Uncharacterized protein</fullName>
    </submittedName>
</protein>
<dbReference type="EMBL" id="JBFARM010000008">
    <property type="protein sequence ID" value="MEV4289349.1"/>
    <property type="molecule type" value="Genomic_DNA"/>
</dbReference>
<name>A0ABV3HAH7_9ACTN</name>